<dbReference type="OrthoDB" id="9788148at2"/>
<accession>A0A1H7Z038</accession>
<dbReference type="NCBIfam" id="TIGR00545">
    <property type="entry name" value="lipoyltrans"/>
    <property type="match status" value="1"/>
</dbReference>
<dbReference type="GO" id="GO:0017118">
    <property type="term" value="F:lipoyltransferase activity"/>
    <property type="evidence" value="ECO:0007669"/>
    <property type="project" value="TreeGrafter"/>
</dbReference>
<evidence type="ECO:0000256" key="1">
    <source>
        <dbReference type="ARBA" id="ARBA00005085"/>
    </source>
</evidence>
<dbReference type="PANTHER" id="PTHR12561:SF3">
    <property type="entry name" value="LIPOYLTRANSFERASE 1, MITOCHONDRIAL"/>
    <property type="match status" value="1"/>
</dbReference>
<dbReference type="STRING" id="474960.SAMN05216180_0321"/>
<dbReference type="AlphaFoldDB" id="A0A1H7Z038"/>
<dbReference type="Proteomes" id="UP000199158">
    <property type="component" value="Unassembled WGS sequence"/>
</dbReference>
<evidence type="ECO:0000256" key="7">
    <source>
        <dbReference type="ARBA" id="ARBA00048037"/>
    </source>
</evidence>
<dbReference type="UniPathway" id="UPA00537">
    <property type="reaction ID" value="UER00594"/>
</dbReference>
<evidence type="ECO:0000256" key="3">
    <source>
        <dbReference type="ARBA" id="ARBA00012367"/>
    </source>
</evidence>
<keyword evidence="6" id="KW-0067">ATP-binding</keyword>
<keyword evidence="5" id="KW-0547">Nucleotide-binding</keyword>
<evidence type="ECO:0000259" key="8">
    <source>
        <dbReference type="PROSITE" id="PS51733"/>
    </source>
</evidence>
<keyword evidence="10" id="KW-1185">Reference proteome</keyword>
<dbReference type="Pfam" id="PF10437">
    <property type="entry name" value="Lip_prot_lig_C"/>
    <property type="match status" value="1"/>
</dbReference>
<evidence type="ECO:0000256" key="4">
    <source>
        <dbReference type="ARBA" id="ARBA00022598"/>
    </source>
</evidence>
<feature type="domain" description="BPL/LPL catalytic" evidence="8">
    <location>
        <begin position="30"/>
        <end position="213"/>
    </location>
</feature>
<name>A0A1H7Z038_9FIRM</name>
<dbReference type="EC" id="6.3.1.20" evidence="3"/>
<dbReference type="GO" id="GO:0016979">
    <property type="term" value="F:lipoate-protein ligase activity"/>
    <property type="evidence" value="ECO:0007669"/>
    <property type="project" value="UniProtKB-EC"/>
</dbReference>
<dbReference type="PANTHER" id="PTHR12561">
    <property type="entry name" value="LIPOATE-PROTEIN LIGASE"/>
    <property type="match status" value="1"/>
</dbReference>
<evidence type="ECO:0000313" key="9">
    <source>
        <dbReference type="EMBL" id="SEM50958.1"/>
    </source>
</evidence>
<dbReference type="SUPFAM" id="SSF55681">
    <property type="entry name" value="Class II aaRS and biotin synthetases"/>
    <property type="match status" value="1"/>
</dbReference>
<dbReference type="GO" id="GO:0005524">
    <property type="term" value="F:ATP binding"/>
    <property type="evidence" value="ECO:0007669"/>
    <property type="project" value="UniProtKB-KW"/>
</dbReference>
<dbReference type="Pfam" id="PF21948">
    <property type="entry name" value="LplA-B_cat"/>
    <property type="match status" value="1"/>
</dbReference>
<dbReference type="GO" id="GO:0005737">
    <property type="term" value="C:cytoplasm"/>
    <property type="evidence" value="ECO:0007669"/>
    <property type="project" value="TreeGrafter"/>
</dbReference>
<dbReference type="RefSeq" id="WP_092750979.1">
    <property type="nucleotide sequence ID" value="NZ_FOCG01000001.1"/>
</dbReference>
<evidence type="ECO:0000313" key="10">
    <source>
        <dbReference type="Proteomes" id="UP000199158"/>
    </source>
</evidence>
<dbReference type="InterPro" id="IPR004143">
    <property type="entry name" value="BPL_LPL_catalytic"/>
</dbReference>
<evidence type="ECO:0000256" key="2">
    <source>
        <dbReference type="ARBA" id="ARBA00005124"/>
    </source>
</evidence>
<proteinExistence type="predicted"/>
<organism evidence="9 10">
    <name type="scientific">Hydrogenoanaerobacterium saccharovorans</name>
    <dbReference type="NCBI Taxonomy" id="474960"/>
    <lineage>
        <taxon>Bacteria</taxon>
        <taxon>Bacillati</taxon>
        <taxon>Bacillota</taxon>
        <taxon>Clostridia</taxon>
        <taxon>Eubacteriales</taxon>
        <taxon>Oscillospiraceae</taxon>
        <taxon>Hydrogenoanaerobacterium</taxon>
    </lineage>
</organism>
<dbReference type="InterPro" id="IPR004562">
    <property type="entry name" value="LipoylTrfase_LipoateP_Ligase"/>
</dbReference>
<evidence type="ECO:0000256" key="6">
    <source>
        <dbReference type="ARBA" id="ARBA00022840"/>
    </source>
</evidence>
<dbReference type="PROSITE" id="PS51733">
    <property type="entry name" value="BPL_LPL_CATALYTIC"/>
    <property type="match status" value="1"/>
</dbReference>
<gene>
    <name evidence="9" type="ORF">SAMN05216180_0321</name>
</gene>
<evidence type="ECO:0000256" key="5">
    <source>
        <dbReference type="ARBA" id="ARBA00022741"/>
    </source>
</evidence>
<dbReference type="InterPro" id="IPR019491">
    <property type="entry name" value="Lipoate_protein_ligase_C"/>
</dbReference>
<dbReference type="GO" id="GO:0009249">
    <property type="term" value="P:protein lipoylation"/>
    <property type="evidence" value="ECO:0007669"/>
    <property type="project" value="InterPro"/>
</dbReference>
<dbReference type="Gene3D" id="3.30.930.10">
    <property type="entry name" value="Bira Bifunctional Protein, Domain 2"/>
    <property type="match status" value="1"/>
</dbReference>
<comment type="pathway">
    <text evidence="1">Protein modification; protein lipoylation via exogenous pathway; protein N(6)-(lipoyl)lysine from lipoate: step 2/2.</text>
</comment>
<dbReference type="EMBL" id="FOCG01000001">
    <property type="protein sequence ID" value="SEM50958.1"/>
    <property type="molecule type" value="Genomic_DNA"/>
</dbReference>
<dbReference type="CDD" id="cd16443">
    <property type="entry name" value="LplA"/>
    <property type="match status" value="1"/>
</dbReference>
<sequence length="334" mass="38104">MITKTQYYITQNTLPYRNLALEEYLLETVPVGTCVLYLWQNRFTVVAGRNQNAWQECRIAELEADRGYFARRLSGGGAVFHDLGNLNFTFLVREEDYNVSRQIDVILSAVKAFGIQAEKSGRNDITVQGRKFSGNAFYRSGGSCYHHGTLLVNVNMQDLSRYLNVSAAKLSSKGVSSVKSRVANLIDFCPELTIKQLQHSLINSFAKTYGCTPSCIADDKIDWQRVEQLTEKFSSWEWKFGHRLEFQYQLTHRFVWGDIQIQLSLDRGRVLQAAVYSDAMDAWLIAQIPQQVRGCVFSSKALAASLNPLLQDTKGEQEKKIIYDLQDLIHKQEF</sequence>
<dbReference type="SUPFAM" id="SSF82649">
    <property type="entry name" value="SufE/NifU"/>
    <property type="match status" value="1"/>
</dbReference>
<reference evidence="9 10" key="1">
    <citation type="submission" date="2016-10" db="EMBL/GenBank/DDBJ databases">
        <authorList>
            <person name="de Groot N.N."/>
        </authorList>
    </citation>
    <scope>NUCLEOTIDE SEQUENCE [LARGE SCALE GENOMIC DNA]</scope>
    <source>
        <strain evidence="9 10">CGMCC 1.5070</strain>
    </source>
</reference>
<keyword evidence="4 9" id="KW-0436">Ligase</keyword>
<comment type="catalytic activity">
    <reaction evidence="7">
        <text>L-lysyl-[lipoyl-carrier protein] + (R)-lipoate + ATP = N(6)-[(R)-lipoyl]-L-lysyl-[lipoyl-carrier protein] + AMP + diphosphate + H(+)</text>
        <dbReference type="Rhea" id="RHEA:49288"/>
        <dbReference type="Rhea" id="RHEA-COMP:10500"/>
        <dbReference type="Rhea" id="RHEA-COMP:10502"/>
        <dbReference type="ChEBI" id="CHEBI:15378"/>
        <dbReference type="ChEBI" id="CHEBI:29969"/>
        <dbReference type="ChEBI" id="CHEBI:30616"/>
        <dbReference type="ChEBI" id="CHEBI:33019"/>
        <dbReference type="ChEBI" id="CHEBI:83088"/>
        <dbReference type="ChEBI" id="CHEBI:83099"/>
        <dbReference type="ChEBI" id="CHEBI:456215"/>
        <dbReference type="EC" id="6.3.1.20"/>
    </reaction>
</comment>
<comment type="pathway">
    <text evidence="2">Protein modification; protein lipoylation via exogenous pathway; protein N(6)-(lipoyl)lysine from lipoate: step 1/2.</text>
</comment>
<dbReference type="InterPro" id="IPR045864">
    <property type="entry name" value="aa-tRNA-synth_II/BPL/LPL"/>
</dbReference>
<dbReference type="Gene3D" id="3.30.390.50">
    <property type="entry name" value="CO dehydrogenase flavoprotein, C-terminal domain"/>
    <property type="match status" value="1"/>
</dbReference>
<protein>
    <recommendedName>
        <fullName evidence="3">lipoate--protein ligase</fullName>
        <ecNumber evidence="3">6.3.1.20</ecNumber>
    </recommendedName>
</protein>